<gene>
    <name evidence="2" type="ORF">P171DRAFT_432539</name>
</gene>
<keyword evidence="1" id="KW-1133">Transmembrane helix</keyword>
<proteinExistence type="predicted"/>
<dbReference type="AlphaFoldDB" id="A0A9P4UBT1"/>
<protein>
    <recommendedName>
        <fullName evidence="4">Transmembrane protein</fullName>
    </recommendedName>
</protein>
<reference evidence="2" key="1">
    <citation type="journal article" date="2020" name="Stud. Mycol.">
        <title>101 Dothideomycetes genomes: a test case for predicting lifestyles and emergence of pathogens.</title>
        <authorList>
            <person name="Haridas S."/>
            <person name="Albert R."/>
            <person name="Binder M."/>
            <person name="Bloem J."/>
            <person name="Labutti K."/>
            <person name="Salamov A."/>
            <person name="Andreopoulos B."/>
            <person name="Baker S."/>
            <person name="Barry K."/>
            <person name="Bills G."/>
            <person name="Bluhm B."/>
            <person name="Cannon C."/>
            <person name="Castanera R."/>
            <person name="Culley D."/>
            <person name="Daum C."/>
            <person name="Ezra D."/>
            <person name="Gonzalez J."/>
            <person name="Henrissat B."/>
            <person name="Kuo A."/>
            <person name="Liang C."/>
            <person name="Lipzen A."/>
            <person name="Lutzoni F."/>
            <person name="Magnuson J."/>
            <person name="Mondo S."/>
            <person name="Nolan M."/>
            <person name="Ohm R."/>
            <person name="Pangilinan J."/>
            <person name="Park H.-J."/>
            <person name="Ramirez L."/>
            <person name="Alfaro M."/>
            <person name="Sun H."/>
            <person name="Tritt A."/>
            <person name="Yoshinaga Y."/>
            <person name="Zwiers L.-H."/>
            <person name="Turgeon B."/>
            <person name="Goodwin S."/>
            <person name="Spatafora J."/>
            <person name="Crous P."/>
            <person name="Grigoriev I."/>
        </authorList>
    </citation>
    <scope>NUCLEOTIDE SEQUENCE</scope>
    <source>
        <strain evidence="2">CBS 690.94</strain>
    </source>
</reference>
<keyword evidence="3" id="KW-1185">Reference proteome</keyword>
<sequence length="373" mass="41733">MGLWRYVQRILLSPFYLLCAVARTVWTKLGLFQPYEIVEVPGRRLDTNRKLVWKNLLGLVALLVTLVLAMVIFFVWSSDRQGTTSIVLAPRAQSYQEIGEQLWTLGQLPGGSAAPVSQTLDDLDISLQVMLFSLDAASTNNLEDAPEDDEGGCSTDRWLASKLLPWKRLARVLALAEQARAEISTKRDGGSLSMVEELTQKLNAYKEDPERAYPAAMMLNATVLADVTLREDISRWQTYLTDFRALGLHFQTHDLQSYKCNAGWETRVLDKLGQVRDEELGRAPPPNAPAPPTEVGVTPWSDAFWYSTAAFVGFGALGTFYVALEQLGLPAPNMPEYLEPVYEYLEPVYYVPEQLIANYLAPEHIAGYIGHMV</sequence>
<feature type="transmembrane region" description="Helical" evidence="1">
    <location>
        <begin position="56"/>
        <end position="76"/>
    </location>
</feature>
<comment type="caution">
    <text evidence="2">The sequence shown here is derived from an EMBL/GenBank/DDBJ whole genome shotgun (WGS) entry which is preliminary data.</text>
</comment>
<evidence type="ECO:0000313" key="3">
    <source>
        <dbReference type="Proteomes" id="UP000799764"/>
    </source>
</evidence>
<keyword evidence="1" id="KW-0472">Membrane</keyword>
<dbReference type="Proteomes" id="UP000799764">
    <property type="component" value="Unassembled WGS sequence"/>
</dbReference>
<dbReference type="EMBL" id="MU001501">
    <property type="protein sequence ID" value="KAF2444530.1"/>
    <property type="molecule type" value="Genomic_DNA"/>
</dbReference>
<name>A0A9P4UBT1_9PLEO</name>
<keyword evidence="1" id="KW-0812">Transmembrane</keyword>
<organism evidence="2 3">
    <name type="scientific">Karstenula rhodostoma CBS 690.94</name>
    <dbReference type="NCBI Taxonomy" id="1392251"/>
    <lineage>
        <taxon>Eukaryota</taxon>
        <taxon>Fungi</taxon>
        <taxon>Dikarya</taxon>
        <taxon>Ascomycota</taxon>
        <taxon>Pezizomycotina</taxon>
        <taxon>Dothideomycetes</taxon>
        <taxon>Pleosporomycetidae</taxon>
        <taxon>Pleosporales</taxon>
        <taxon>Massarineae</taxon>
        <taxon>Didymosphaeriaceae</taxon>
        <taxon>Karstenula</taxon>
    </lineage>
</organism>
<evidence type="ECO:0000256" key="1">
    <source>
        <dbReference type="SAM" id="Phobius"/>
    </source>
</evidence>
<feature type="non-terminal residue" evidence="2">
    <location>
        <position position="373"/>
    </location>
</feature>
<evidence type="ECO:0000313" key="2">
    <source>
        <dbReference type="EMBL" id="KAF2444530.1"/>
    </source>
</evidence>
<evidence type="ECO:0008006" key="4">
    <source>
        <dbReference type="Google" id="ProtNLM"/>
    </source>
</evidence>
<accession>A0A9P4UBT1</accession>